<reference evidence="5" key="2">
    <citation type="journal article" date="2021" name="J Anim Sci Technol">
        <title>Complete genome sequence of Paenibacillus konkukensis sp. nov. SK3146 as a potential probiotic strain.</title>
        <authorList>
            <person name="Jung H.I."/>
            <person name="Park S."/>
            <person name="Niu K.M."/>
            <person name="Lee S.W."/>
            <person name="Kothari D."/>
            <person name="Yi K.J."/>
            <person name="Kim S.K."/>
        </authorList>
    </citation>
    <scope>NUCLEOTIDE SEQUENCE</scope>
    <source>
        <strain evidence="5">SK3146</strain>
    </source>
</reference>
<dbReference type="Gene3D" id="2.60.120.10">
    <property type="entry name" value="Jelly Rolls"/>
    <property type="match status" value="1"/>
</dbReference>
<evidence type="ECO:0000259" key="4">
    <source>
        <dbReference type="PROSITE" id="PS01124"/>
    </source>
</evidence>
<keyword evidence="1" id="KW-0805">Transcription regulation</keyword>
<dbReference type="Proteomes" id="UP001057134">
    <property type="component" value="Chromosome"/>
</dbReference>
<dbReference type="EC" id="2.1.1.-" evidence="5"/>
<evidence type="ECO:0000256" key="2">
    <source>
        <dbReference type="ARBA" id="ARBA00023125"/>
    </source>
</evidence>
<keyword evidence="5" id="KW-0489">Methyltransferase</keyword>
<evidence type="ECO:0000256" key="3">
    <source>
        <dbReference type="ARBA" id="ARBA00023163"/>
    </source>
</evidence>
<feature type="domain" description="HTH araC/xylS-type" evidence="4">
    <location>
        <begin position="198"/>
        <end position="296"/>
    </location>
</feature>
<dbReference type="InterPro" id="IPR037923">
    <property type="entry name" value="HTH-like"/>
</dbReference>
<dbReference type="InterPro" id="IPR018060">
    <property type="entry name" value="HTH_AraC"/>
</dbReference>
<dbReference type="Pfam" id="PF07883">
    <property type="entry name" value="Cupin_2"/>
    <property type="match status" value="1"/>
</dbReference>
<keyword evidence="5" id="KW-0808">Transferase</keyword>
<keyword evidence="2" id="KW-0238">DNA-binding</keyword>
<dbReference type="InterPro" id="IPR013096">
    <property type="entry name" value="Cupin_2"/>
</dbReference>
<evidence type="ECO:0000256" key="1">
    <source>
        <dbReference type="ARBA" id="ARBA00023015"/>
    </source>
</evidence>
<dbReference type="PANTHER" id="PTHR43280:SF28">
    <property type="entry name" value="HTH-TYPE TRANSCRIPTIONAL ACTIVATOR RHAS"/>
    <property type="match status" value="1"/>
</dbReference>
<dbReference type="Pfam" id="PF12833">
    <property type="entry name" value="HTH_18"/>
    <property type="match status" value="1"/>
</dbReference>
<dbReference type="SUPFAM" id="SSF46689">
    <property type="entry name" value="Homeodomain-like"/>
    <property type="match status" value="2"/>
</dbReference>
<gene>
    <name evidence="5" type="primary">adaA_8</name>
    <name evidence="5" type="ORF">SK3146_02759</name>
</gene>
<dbReference type="Gene3D" id="1.10.10.60">
    <property type="entry name" value="Homeodomain-like"/>
    <property type="match status" value="2"/>
</dbReference>
<dbReference type="SMART" id="SM00342">
    <property type="entry name" value="HTH_ARAC"/>
    <property type="match status" value="1"/>
</dbReference>
<accession>A0ABY4RQD2</accession>
<dbReference type="GO" id="GO:0008168">
    <property type="term" value="F:methyltransferase activity"/>
    <property type="evidence" value="ECO:0007669"/>
    <property type="project" value="UniProtKB-KW"/>
</dbReference>
<proteinExistence type="predicted"/>
<name>A0ABY4RQD2_9BACL</name>
<reference evidence="5" key="1">
    <citation type="submission" date="2018-02" db="EMBL/GenBank/DDBJ databases">
        <authorList>
            <person name="Kim S.-K."/>
            <person name="Jung H.-I."/>
            <person name="Lee S.-W."/>
        </authorList>
    </citation>
    <scope>NUCLEOTIDE SEQUENCE</scope>
    <source>
        <strain evidence="5">SK3146</strain>
    </source>
</reference>
<protein>
    <submittedName>
        <fullName evidence="5">Bifunctional transcriptional activator/DNA repair enzyme AdaA</fullName>
        <ecNumber evidence="5">2.1.1.-</ecNumber>
    </submittedName>
</protein>
<keyword evidence="3" id="KW-0804">Transcription</keyword>
<dbReference type="SUPFAM" id="SSF51215">
    <property type="entry name" value="Regulatory protein AraC"/>
    <property type="match status" value="1"/>
</dbReference>
<dbReference type="EMBL" id="CP027059">
    <property type="protein sequence ID" value="UQZ83572.1"/>
    <property type="molecule type" value="Genomic_DNA"/>
</dbReference>
<organism evidence="5 6">
    <name type="scientific">Paenibacillus konkukensis</name>
    <dbReference type="NCBI Taxonomy" id="2020716"/>
    <lineage>
        <taxon>Bacteria</taxon>
        <taxon>Bacillati</taxon>
        <taxon>Bacillota</taxon>
        <taxon>Bacilli</taxon>
        <taxon>Bacillales</taxon>
        <taxon>Paenibacillaceae</taxon>
        <taxon>Paenibacillus</taxon>
    </lineage>
</organism>
<dbReference type="InterPro" id="IPR014710">
    <property type="entry name" value="RmlC-like_jellyroll"/>
</dbReference>
<dbReference type="PROSITE" id="PS01124">
    <property type="entry name" value="HTH_ARAC_FAMILY_2"/>
    <property type="match status" value="1"/>
</dbReference>
<sequence>MISVQQLFMISSIVGSIRLVDLQYTIGRKGYSFPAHRHSIFEFMYIISGTLHKWVNEQPLSLNAGDCLVIKPGQYHHTPPTPHEAEWFVLHFEIEDKTIHEILQMLPYPVITQEEEESIHLFVRSFIAKYGYFLHNLTGEQASKPAESKYTAVQMLKVQSAILSLIGLLATYAYTRTEELGLASAQPAVKPSQIHLAHEAAYWIEKQAAHNMRIGELAAQLHVDRCHLATSFKKVYGVSPRHYLTQVKMRRAKELLIDTDWSVEKIAEELQFSSPSHFVKFFHKAAGQTPFRFRNHSR</sequence>
<dbReference type="PANTHER" id="PTHR43280">
    <property type="entry name" value="ARAC-FAMILY TRANSCRIPTIONAL REGULATOR"/>
    <property type="match status" value="1"/>
</dbReference>
<evidence type="ECO:0000313" key="6">
    <source>
        <dbReference type="Proteomes" id="UP001057134"/>
    </source>
</evidence>
<evidence type="ECO:0000313" key="5">
    <source>
        <dbReference type="EMBL" id="UQZ83572.1"/>
    </source>
</evidence>
<dbReference type="InterPro" id="IPR009057">
    <property type="entry name" value="Homeodomain-like_sf"/>
</dbReference>
<keyword evidence="6" id="KW-1185">Reference proteome</keyword>
<dbReference type="GO" id="GO:0032259">
    <property type="term" value="P:methylation"/>
    <property type="evidence" value="ECO:0007669"/>
    <property type="project" value="UniProtKB-KW"/>
</dbReference>